<dbReference type="OrthoDB" id="1298558at2759"/>
<evidence type="ECO:0000313" key="2">
    <source>
        <dbReference type="Proteomes" id="UP000790787"/>
    </source>
</evidence>
<proteinExistence type="predicted"/>
<dbReference type="AlphaFoldDB" id="A0A1S4AUL7"/>
<gene>
    <name evidence="3" type="primary">LOC107801543</name>
</gene>
<name>A0A1S4AUL7_TOBAC</name>
<dbReference type="OMA" id="SDCYENI"/>
<feature type="domain" description="Retrotransposon Copia-like N-terminal" evidence="1">
    <location>
        <begin position="42"/>
        <end position="88"/>
    </location>
</feature>
<reference evidence="2" key="1">
    <citation type="journal article" date="2014" name="Nat. Commun.">
        <title>The tobacco genome sequence and its comparison with those of tomato and potato.</title>
        <authorList>
            <person name="Sierro N."/>
            <person name="Battey J.N."/>
            <person name="Ouadi S."/>
            <person name="Bakaher N."/>
            <person name="Bovet L."/>
            <person name="Willig A."/>
            <person name="Goepfert S."/>
            <person name="Peitsch M.C."/>
            <person name="Ivanov N.V."/>
        </authorList>
    </citation>
    <scope>NUCLEOTIDE SEQUENCE [LARGE SCALE GENOMIC DNA]</scope>
</reference>
<dbReference type="InterPro" id="IPR029472">
    <property type="entry name" value="Copia-like_N"/>
</dbReference>
<organism evidence="2 3">
    <name type="scientific">Nicotiana tabacum</name>
    <name type="common">Common tobacco</name>
    <dbReference type="NCBI Taxonomy" id="4097"/>
    <lineage>
        <taxon>Eukaryota</taxon>
        <taxon>Viridiplantae</taxon>
        <taxon>Streptophyta</taxon>
        <taxon>Embryophyta</taxon>
        <taxon>Tracheophyta</taxon>
        <taxon>Spermatophyta</taxon>
        <taxon>Magnoliopsida</taxon>
        <taxon>eudicotyledons</taxon>
        <taxon>Gunneridae</taxon>
        <taxon>Pentapetalae</taxon>
        <taxon>asterids</taxon>
        <taxon>lamiids</taxon>
        <taxon>Solanales</taxon>
        <taxon>Solanaceae</taxon>
        <taxon>Nicotianoideae</taxon>
        <taxon>Nicotianeae</taxon>
        <taxon>Nicotiana</taxon>
    </lineage>
</organism>
<dbReference type="PANTHER" id="PTHR37610:SF6">
    <property type="entry name" value="GAG-POLYPEPTIDE OF LTR COPIA-TYPE-RELATED"/>
    <property type="match status" value="1"/>
</dbReference>
<dbReference type="GeneID" id="107801543"/>
<dbReference type="Proteomes" id="UP000790787">
    <property type="component" value="Chromosome 19"/>
</dbReference>
<dbReference type="Pfam" id="PF14223">
    <property type="entry name" value="Retrotran_gag_2"/>
    <property type="match status" value="1"/>
</dbReference>
<protein>
    <submittedName>
        <fullName evidence="3">Uncharacterized protein LOC107801543</fullName>
    </submittedName>
</protein>
<accession>A0A1S4AUL7</accession>
<dbReference type="PaxDb" id="4097-A0A1S4AUL7"/>
<reference evidence="3" key="2">
    <citation type="submission" date="2025-08" db="UniProtKB">
        <authorList>
            <consortium name="RefSeq"/>
        </authorList>
    </citation>
    <scope>IDENTIFICATION</scope>
    <source>
        <tissue evidence="3">Leaf</tissue>
    </source>
</reference>
<dbReference type="RefSeq" id="XP_016480374.1">
    <property type="nucleotide sequence ID" value="XM_016624888.1"/>
</dbReference>
<evidence type="ECO:0000313" key="3">
    <source>
        <dbReference type="RefSeq" id="XP_016480374.1"/>
    </source>
</evidence>
<dbReference type="KEGG" id="nta:107801543"/>
<dbReference type="PANTHER" id="PTHR37610">
    <property type="entry name" value="CCHC-TYPE DOMAIN-CONTAINING PROTEIN"/>
    <property type="match status" value="1"/>
</dbReference>
<dbReference type="Pfam" id="PF14244">
    <property type="entry name" value="Retrotran_gag_3"/>
    <property type="match status" value="1"/>
</dbReference>
<evidence type="ECO:0000259" key="1">
    <source>
        <dbReference type="Pfam" id="PF14244"/>
    </source>
</evidence>
<keyword evidence="2" id="KW-1185">Reference proteome</keyword>
<sequence>MRDQLELNSPSVIETSSPQMTTVSASPAGSVLLDSSHPFYLHPSDSPGMLLVKTAFDGKVYGGWRRGMLIALSVKNKIGFIDGIFLQPKISSDVFKFWTRCNDIVISWLLNSLSKAIAESVLYSKTAKDIWDELEGRFGQSNGPQFYHLQKEMTESTQENLDIAGYYTKLKRLWDELDSLDVCQHCTCPCRCGGKIKNFKSQQDSRLIQFRIGLNDAYAAARSNLLMLSPLPSVNHAYFLLIRDGKQREVYISHHPVESSFVAAQQSYGGQKVTSAKKFNTEIKKGTQFCNYCNKQNHTIEN</sequence>